<name>A0A556M925_9SPHI</name>
<dbReference type="RefSeq" id="WP_144250684.1">
    <property type="nucleotide sequence ID" value="NZ_VLPK01000007.1"/>
</dbReference>
<dbReference type="EMBL" id="VLPK01000007">
    <property type="protein sequence ID" value="TSJ36393.1"/>
    <property type="molecule type" value="Genomic_DNA"/>
</dbReference>
<dbReference type="PANTHER" id="PTHR32309">
    <property type="entry name" value="TYROSINE-PROTEIN KINASE"/>
    <property type="match status" value="1"/>
</dbReference>
<evidence type="ECO:0000313" key="3">
    <source>
        <dbReference type="Proteomes" id="UP000318733"/>
    </source>
</evidence>
<keyword evidence="1" id="KW-0472">Membrane</keyword>
<protein>
    <submittedName>
        <fullName evidence="2">Lipopolysaccharide biosynthesis protein</fullName>
    </submittedName>
</protein>
<dbReference type="InterPro" id="IPR050445">
    <property type="entry name" value="Bact_polysacc_biosynth/exp"/>
</dbReference>
<dbReference type="GO" id="GO:0005886">
    <property type="term" value="C:plasma membrane"/>
    <property type="evidence" value="ECO:0007669"/>
    <property type="project" value="TreeGrafter"/>
</dbReference>
<feature type="transmembrane region" description="Helical" evidence="1">
    <location>
        <begin position="332"/>
        <end position="350"/>
    </location>
</feature>
<gene>
    <name evidence="2" type="ORF">FO440_23110</name>
</gene>
<keyword evidence="3" id="KW-1185">Reference proteome</keyword>
<evidence type="ECO:0000256" key="1">
    <source>
        <dbReference type="SAM" id="Phobius"/>
    </source>
</evidence>
<proteinExistence type="predicted"/>
<organism evidence="2 3">
    <name type="scientific">Mucilaginibacter corticis</name>
    <dbReference type="NCBI Taxonomy" id="2597670"/>
    <lineage>
        <taxon>Bacteria</taxon>
        <taxon>Pseudomonadati</taxon>
        <taxon>Bacteroidota</taxon>
        <taxon>Sphingobacteriia</taxon>
        <taxon>Sphingobacteriales</taxon>
        <taxon>Sphingobacteriaceae</taxon>
        <taxon>Mucilaginibacter</taxon>
    </lineage>
</organism>
<evidence type="ECO:0000313" key="2">
    <source>
        <dbReference type="EMBL" id="TSJ36393.1"/>
    </source>
</evidence>
<dbReference type="AlphaFoldDB" id="A0A556M925"/>
<sequence>MNEPGTPLPRETVIKQISVIELIKKIILVISDILKKWKLLLTFTCLGALGGVVLSLVTMPKYTAVCTFVLDENDKSSVLGEYAGLASLAGLDVGGGGGIFKGDNILELYRSRLMLKKTLLTDVAIGNTRQRLIDRYVNSKKLTLKWKKDPETGDVNFIGPPEKFNRKQDSLITDIIETINKDNLEVGKPDKKLGVIRVAFTFKDEIFAKLFTDNLVNNVNDYYVQTKTKRSALNVAILQRQSDSVRIALNSALTGVASSMDAAPNANPARLMLRLPSQKKQIDVQAGNVIYSEMIKNLELAKITLRQQTPLIQFMDQPEYPLKISHIGKIKGLIIGALLGLIAILLALLAKRFFYKLYVILS</sequence>
<reference evidence="2 3" key="1">
    <citation type="submission" date="2019-07" db="EMBL/GenBank/DDBJ databases">
        <authorList>
            <person name="Huq M.A."/>
        </authorList>
    </citation>
    <scope>NUCLEOTIDE SEQUENCE [LARGE SCALE GENOMIC DNA]</scope>
    <source>
        <strain evidence="2 3">MAH-19</strain>
    </source>
</reference>
<keyword evidence="1" id="KW-1133">Transmembrane helix</keyword>
<dbReference type="PANTHER" id="PTHR32309:SF13">
    <property type="entry name" value="FERRIC ENTEROBACTIN TRANSPORT PROTEIN FEPE"/>
    <property type="match status" value="1"/>
</dbReference>
<keyword evidence="1" id="KW-0812">Transmembrane</keyword>
<dbReference type="Proteomes" id="UP000318733">
    <property type="component" value="Unassembled WGS sequence"/>
</dbReference>
<dbReference type="OrthoDB" id="745212at2"/>
<dbReference type="GO" id="GO:0004713">
    <property type="term" value="F:protein tyrosine kinase activity"/>
    <property type="evidence" value="ECO:0007669"/>
    <property type="project" value="TreeGrafter"/>
</dbReference>
<accession>A0A556M925</accession>
<comment type="caution">
    <text evidence="2">The sequence shown here is derived from an EMBL/GenBank/DDBJ whole genome shotgun (WGS) entry which is preliminary data.</text>
</comment>
<feature type="transmembrane region" description="Helical" evidence="1">
    <location>
        <begin position="39"/>
        <end position="59"/>
    </location>
</feature>